<dbReference type="InterPro" id="IPR003607">
    <property type="entry name" value="HD/PDEase_dom"/>
</dbReference>
<name>A0A9C7G8V4_9BACI</name>
<gene>
    <name evidence="2" type="ORF">NEOCIP111885_01425</name>
</gene>
<dbReference type="InterPro" id="IPR052194">
    <property type="entry name" value="MESH1"/>
</dbReference>
<dbReference type="Pfam" id="PF13328">
    <property type="entry name" value="HD_4"/>
    <property type="match status" value="1"/>
</dbReference>
<dbReference type="EMBL" id="CAKJTG010000006">
    <property type="protein sequence ID" value="CAG9607733.1"/>
    <property type="molecule type" value="Genomic_DNA"/>
</dbReference>
<evidence type="ECO:0000313" key="3">
    <source>
        <dbReference type="Proteomes" id="UP000789845"/>
    </source>
</evidence>
<accession>A0A9C7G8V4</accession>
<evidence type="ECO:0000259" key="1">
    <source>
        <dbReference type="SMART" id="SM00471"/>
    </source>
</evidence>
<feature type="domain" description="HD/PDEase" evidence="1">
    <location>
        <begin position="23"/>
        <end position="130"/>
    </location>
</feature>
<organism evidence="2 3">
    <name type="scientific">Pseudoneobacillus rhizosphaerae</name>
    <dbReference type="NCBI Taxonomy" id="2880968"/>
    <lineage>
        <taxon>Bacteria</taxon>
        <taxon>Bacillati</taxon>
        <taxon>Bacillota</taxon>
        <taxon>Bacilli</taxon>
        <taxon>Bacillales</taxon>
        <taxon>Bacillaceae</taxon>
        <taxon>Pseudoneobacillus</taxon>
    </lineage>
</organism>
<sequence>MSLMDQAIEFAAHKHRHQHRKGTDIPYISHPYGVGMILLKAKCKEEVIIAGILHDTLEDTDTTEEEILNQFGQNVLDLVKGCSEPDKGASWEERKKHTHEFLKQAPLSIRQVACADKLHNLRSIKRNLEELGEEAWERFNRGRDSQEWYYTEIVESLGYTSRFPLLDLLQDEVEVVFGETFENED</sequence>
<dbReference type="SMART" id="SM00471">
    <property type="entry name" value="HDc"/>
    <property type="match status" value="1"/>
</dbReference>
<keyword evidence="3" id="KW-1185">Reference proteome</keyword>
<evidence type="ECO:0000313" key="2">
    <source>
        <dbReference type="EMBL" id="CAG9607733.1"/>
    </source>
</evidence>
<reference evidence="2" key="1">
    <citation type="submission" date="2021-10" db="EMBL/GenBank/DDBJ databases">
        <authorList>
            <person name="Criscuolo A."/>
        </authorList>
    </citation>
    <scope>NUCLEOTIDE SEQUENCE</scope>
    <source>
        <strain evidence="2">CIP111885</strain>
    </source>
</reference>
<comment type="caution">
    <text evidence="2">The sequence shown here is derived from an EMBL/GenBank/DDBJ whole genome shotgun (WGS) entry which is preliminary data.</text>
</comment>
<dbReference type="RefSeq" id="WP_230495987.1">
    <property type="nucleotide sequence ID" value="NZ_CAKJTG010000006.1"/>
</dbReference>
<dbReference type="PANTHER" id="PTHR46246:SF1">
    <property type="entry name" value="GUANOSINE-3',5'-BIS(DIPHOSPHATE) 3'-PYROPHOSPHOHYDROLASE MESH1"/>
    <property type="match status" value="1"/>
</dbReference>
<dbReference type="PANTHER" id="PTHR46246">
    <property type="entry name" value="GUANOSINE-3',5'-BIS(DIPHOSPHATE) 3'-PYROPHOSPHOHYDROLASE MESH1"/>
    <property type="match status" value="1"/>
</dbReference>
<dbReference type="Proteomes" id="UP000789845">
    <property type="component" value="Unassembled WGS sequence"/>
</dbReference>
<dbReference type="AlphaFoldDB" id="A0A9C7G8V4"/>
<protein>
    <recommendedName>
        <fullName evidence="1">HD/PDEase domain-containing protein</fullName>
    </recommendedName>
</protein>
<dbReference type="Gene3D" id="1.10.3210.10">
    <property type="entry name" value="Hypothetical protein af1432"/>
    <property type="match status" value="1"/>
</dbReference>
<dbReference type="SUPFAM" id="SSF109604">
    <property type="entry name" value="HD-domain/PDEase-like"/>
    <property type="match status" value="1"/>
</dbReference>
<dbReference type="GO" id="GO:0008893">
    <property type="term" value="F:guanosine-3',5'-bis(diphosphate) 3'-diphosphatase activity"/>
    <property type="evidence" value="ECO:0007669"/>
    <property type="project" value="TreeGrafter"/>
</dbReference>
<proteinExistence type="predicted"/>